<sequence length="628" mass="69943">MKKIIFLCLLGITAPAAAYERVAASSTTLTENQFRDQSGAPQVSLHKRHPQCEDDCDQILTMGRYAHAFNPDAELDVVSRYRDRSFALVSQEHVKANGKSSSRTDYHFVSGAHDQIRVDRALCTGAQAKGFSARGELLCLEDESLKIYTPSSEHEIKLPAESTFGAINNNLAGTVAIAFVNADKRMMYYANLHDLLAQGNSAWQSMPTRLHNRSDSRDVIAVYPVNRKKGEVALYEYINPFNKGLTLYSFAGDQSKRHVLTNESMGHIGFAPEVFVSNNQYVVTAKDSRDASLKSYVIAPESLQQEDQYHNDESSQSQLDFMAGYGLTYNNWEASQSVGGDVDTEYDIEPSLMHSLYFQARYADTQVSLKYLTNQAKETGNAGTSNAVSMLTGLVDFNQFFKGADTLRLKIDWTQTDGVATYKADRADLCLAEGCKVSKNFSTEYMNVETLVMSDGGVYMGLRYSNFAMPSAVGFTRNKDSDHVLGAAFDEDYEQSRLMFVLGSDEAAYGARYETDYSRFFLRPNLGLGVVQHKISDAAEKAARNGETGDIAGEYGMIVSGGLDLGYTYQRRWLEARGLGFSVQTGVRAHVDWMTNSPFGDAKDDEIYFNSDRFDLMWGPYIQFNAIF</sequence>
<accession>A0ABM8ZS80</accession>
<evidence type="ECO:0000313" key="3">
    <source>
        <dbReference type="Proteomes" id="UP000838672"/>
    </source>
</evidence>
<organism evidence="2 3">
    <name type="scientific">Vibrio stylophorae</name>
    <dbReference type="NCBI Taxonomy" id="659351"/>
    <lineage>
        <taxon>Bacteria</taxon>
        <taxon>Pseudomonadati</taxon>
        <taxon>Pseudomonadota</taxon>
        <taxon>Gammaproteobacteria</taxon>
        <taxon>Vibrionales</taxon>
        <taxon>Vibrionaceae</taxon>
        <taxon>Vibrio</taxon>
    </lineage>
</organism>
<reference evidence="2" key="1">
    <citation type="submission" date="2021-11" db="EMBL/GenBank/DDBJ databases">
        <authorList>
            <person name="Rodrigo-Torres L."/>
            <person name="Arahal R. D."/>
            <person name="Lucena T."/>
        </authorList>
    </citation>
    <scope>NUCLEOTIDE SEQUENCE</scope>
    <source>
        <strain evidence="2">CECT 7929</strain>
    </source>
</reference>
<evidence type="ECO:0000313" key="2">
    <source>
        <dbReference type="EMBL" id="CAH0533160.1"/>
    </source>
</evidence>
<feature type="signal peptide" evidence="1">
    <location>
        <begin position="1"/>
        <end position="18"/>
    </location>
</feature>
<keyword evidence="3" id="KW-1185">Reference proteome</keyword>
<evidence type="ECO:0000256" key="1">
    <source>
        <dbReference type="SAM" id="SignalP"/>
    </source>
</evidence>
<gene>
    <name evidence="2" type="ORF">VST7929_01021</name>
</gene>
<comment type="caution">
    <text evidence="2">The sequence shown here is derived from an EMBL/GenBank/DDBJ whole genome shotgun (WGS) entry which is preliminary data.</text>
</comment>
<feature type="chain" id="PRO_5045357640" evidence="1">
    <location>
        <begin position="19"/>
        <end position="628"/>
    </location>
</feature>
<name>A0ABM8ZS80_9VIBR</name>
<dbReference type="EMBL" id="CAKLDI010000001">
    <property type="protein sequence ID" value="CAH0533160.1"/>
    <property type="molecule type" value="Genomic_DNA"/>
</dbReference>
<keyword evidence="1" id="KW-0732">Signal</keyword>
<dbReference type="Proteomes" id="UP000838672">
    <property type="component" value="Unassembled WGS sequence"/>
</dbReference>
<protein>
    <submittedName>
        <fullName evidence="2">Uncharacterized protein</fullName>
    </submittedName>
</protein>
<proteinExistence type="predicted"/>